<sequence length="323" mass="34363">MIARFLLCLGFAVAVAAAPAISGPVPVAATPIPHFALEGSETQFGRLTYLGGLKLASPNAAFQSLSAIRFRPDGQHFIAVADNGTWIEGAITRSADGRLSGVRDVTISPMKNRNGVHAGKSAMDSESLAIDGDQLLVGFEGQHRIDRYPLKGFETATAKPGPDFLIPRNELRRNGSFEALAADGKGRVITVTEQSVDADGHLFAAIVEGPDKGIFKVVKTNGFDVTDAVFLPGGDVLLLERRFSLLAGVGMRIRRISGASIKPGALVDGPVIMQASGRETHIDNMEGMDLIRRPDGSLSLILVSDDNASPFQSTLMLEFALER</sequence>
<comment type="caution">
    <text evidence="3">The sequence shown here is derived from an EMBL/GenBank/DDBJ whole genome shotgun (WGS) entry which is preliminary data.</text>
</comment>
<organism evidence="3 4">
    <name type="scientific">Martelella alba</name>
    <dbReference type="NCBI Taxonomy" id="2590451"/>
    <lineage>
        <taxon>Bacteria</taxon>
        <taxon>Pseudomonadati</taxon>
        <taxon>Pseudomonadota</taxon>
        <taxon>Alphaproteobacteria</taxon>
        <taxon>Hyphomicrobiales</taxon>
        <taxon>Aurantimonadaceae</taxon>
        <taxon>Martelella</taxon>
    </lineage>
</organism>
<protein>
    <recommendedName>
        <fullName evidence="2">Phytase-like domain-containing protein</fullName>
    </recommendedName>
</protein>
<keyword evidence="4" id="KW-1185">Reference proteome</keyword>
<dbReference type="OrthoDB" id="9798693at2"/>
<feature type="signal peptide" evidence="1">
    <location>
        <begin position="1"/>
        <end position="16"/>
    </location>
</feature>
<dbReference type="InterPro" id="IPR014567">
    <property type="entry name" value="UCP031900"/>
</dbReference>
<feature type="domain" description="Phytase-like" evidence="2">
    <location>
        <begin position="61"/>
        <end position="307"/>
    </location>
</feature>
<dbReference type="InterPro" id="IPR027372">
    <property type="entry name" value="Phytase-like_dom"/>
</dbReference>
<dbReference type="Pfam" id="PF13449">
    <property type="entry name" value="Phytase-like"/>
    <property type="match status" value="1"/>
</dbReference>
<accession>A0A506UCG3</accession>
<gene>
    <name evidence="3" type="ORF">FJU08_03685</name>
</gene>
<evidence type="ECO:0000313" key="4">
    <source>
        <dbReference type="Proteomes" id="UP000318801"/>
    </source>
</evidence>
<evidence type="ECO:0000259" key="2">
    <source>
        <dbReference type="Pfam" id="PF13449"/>
    </source>
</evidence>
<dbReference type="Proteomes" id="UP000318801">
    <property type="component" value="Unassembled WGS sequence"/>
</dbReference>
<proteinExistence type="predicted"/>
<keyword evidence="1" id="KW-0732">Signal</keyword>
<reference evidence="3 4" key="1">
    <citation type="submission" date="2019-06" db="EMBL/GenBank/DDBJ databases">
        <authorList>
            <person name="Li M."/>
        </authorList>
    </citation>
    <scope>NUCLEOTIDE SEQUENCE [LARGE SCALE GENOMIC DNA]</scope>
    <source>
        <strain evidence="3 4">BGMRC2036</strain>
    </source>
</reference>
<evidence type="ECO:0000256" key="1">
    <source>
        <dbReference type="SAM" id="SignalP"/>
    </source>
</evidence>
<dbReference type="EMBL" id="VHLG01000002">
    <property type="protein sequence ID" value="TPW32123.1"/>
    <property type="molecule type" value="Genomic_DNA"/>
</dbReference>
<dbReference type="PIRSF" id="PIRSF031900">
    <property type="entry name" value="UCP031900"/>
    <property type="match status" value="1"/>
</dbReference>
<dbReference type="SUPFAM" id="SSF82171">
    <property type="entry name" value="DPP6 N-terminal domain-like"/>
    <property type="match status" value="1"/>
</dbReference>
<dbReference type="AlphaFoldDB" id="A0A506UCG3"/>
<feature type="chain" id="PRO_5021470820" description="Phytase-like domain-containing protein" evidence="1">
    <location>
        <begin position="17"/>
        <end position="323"/>
    </location>
</feature>
<evidence type="ECO:0000313" key="3">
    <source>
        <dbReference type="EMBL" id="TPW32123.1"/>
    </source>
</evidence>
<dbReference type="RefSeq" id="WP_141147635.1">
    <property type="nucleotide sequence ID" value="NZ_VHLG01000002.1"/>
</dbReference>
<name>A0A506UCG3_9HYPH</name>